<comment type="caution">
    <text evidence="2">The sequence shown here is derived from an EMBL/GenBank/DDBJ whole genome shotgun (WGS) entry which is preliminary data.</text>
</comment>
<dbReference type="EMBL" id="WNKQ01000040">
    <property type="protein sequence ID" value="KAF5843983.1"/>
    <property type="molecule type" value="Genomic_DNA"/>
</dbReference>
<protein>
    <submittedName>
        <fullName evidence="2">Uncharacterized protein</fullName>
    </submittedName>
</protein>
<gene>
    <name evidence="2" type="ORF">GGP41_003157</name>
</gene>
<evidence type="ECO:0000313" key="3">
    <source>
        <dbReference type="Proteomes" id="UP000624244"/>
    </source>
</evidence>
<evidence type="ECO:0000256" key="1">
    <source>
        <dbReference type="SAM" id="MobiDB-lite"/>
    </source>
</evidence>
<proteinExistence type="predicted"/>
<dbReference type="Proteomes" id="UP000624244">
    <property type="component" value="Unassembled WGS sequence"/>
</dbReference>
<organism evidence="2 3">
    <name type="scientific">Cochliobolus sativus</name>
    <name type="common">Common root rot and spot blotch fungus</name>
    <name type="synonym">Bipolaris sorokiniana</name>
    <dbReference type="NCBI Taxonomy" id="45130"/>
    <lineage>
        <taxon>Eukaryota</taxon>
        <taxon>Fungi</taxon>
        <taxon>Dikarya</taxon>
        <taxon>Ascomycota</taxon>
        <taxon>Pezizomycotina</taxon>
        <taxon>Dothideomycetes</taxon>
        <taxon>Pleosporomycetidae</taxon>
        <taxon>Pleosporales</taxon>
        <taxon>Pleosporineae</taxon>
        <taxon>Pleosporaceae</taxon>
        <taxon>Bipolaris</taxon>
    </lineage>
</organism>
<accession>A0A8H5Z5R8</accession>
<feature type="region of interest" description="Disordered" evidence="1">
    <location>
        <begin position="1"/>
        <end position="22"/>
    </location>
</feature>
<reference evidence="2" key="1">
    <citation type="submission" date="2019-11" db="EMBL/GenBank/DDBJ databases">
        <title>Bipolaris sorokiniana Genome sequencing.</title>
        <authorList>
            <person name="Wang H."/>
        </authorList>
    </citation>
    <scope>NUCLEOTIDE SEQUENCE</scope>
</reference>
<dbReference type="AlphaFoldDB" id="A0A8H5Z5R8"/>
<evidence type="ECO:0000313" key="2">
    <source>
        <dbReference type="EMBL" id="KAF5843983.1"/>
    </source>
</evidence>
<name>A0A8H5Z5R8_COCSA</name>
<sequence length="98" mass="10645">MLDPVRGESTAHGLDQDPHEIETPRERLLKRKFFDSFALLCAIKKDGDSASAACMEKGSPQGTIIRIVSDAGVRESTLHQLQQILDSLNGVADTGELP</sequence>